<organism evidence="1 2">
    <name type="scientific">Syphacia muris</name>
    <dbReference type="NCBI Taxonomy" id="451379"/>
    <lineage>
        <taxon>Eukaryota</taxon>
        <taxon>Metazoa</taxon>
        <taxon>Ecdysozoa</taxon>
        <taxon>Nematoda</taxon>
        <taxon>Chromadorea</taxon>
        <taxon>Rhabditida</taxon>
        <taxon>Spirurina</taxon>
        <taxon>Oxyuridomorpha</taxon>
        <taxon>Oxyuroidea</taxon>
        <taxon>Oxyuridae</taxon>
        <taxon>Syphacia</taxon>
    </lineage>
</organism>
<evidence type="ECO:0000313" key="1">
    <source>
        <dbReference type="Proteomes" id="UP000046393"/>
    </source>
</evidence>
<reference evidence="2" key="1">
    <citation type="submission" date="2017-02" db="UniProtKB">
        <authorList>
            <consortium name="WormBaseParasite"/>
        </authorList>
    </citation>
    <scope>IDENTIFICATION</scope>
</reference>
<protein>
    <submittedName>
        <fullName evidence="2">F-box domain-containing protein</fullName>
    </submittedName>
</protein>
<evidence type="ECO:0000313" key="2">
    <source>
        <dbReference type="WBParaSite" id="SMUV_0001004301-mRNA-1"/>
    </source>
</evidence>
<dbReference type="Proteomes" id="UP000046393">
    <property type="component" value="Unplaced"/>
</dbReference>
<dbReference type="WBParaSite" id="SMUV_0001004301-mRNA-1">
    <property type="protein sequence ID" value="SMUV_0001004301-mRNA-1"/>
    <property type="gene ID" value="SMUV_0001004301"/>
</dbReference>
<sequence length="160" mass="18464">MANELSEAVLTVEACINDILCNLEVWKNLKEQLDCVEQMPSSSALVRCSKQWKSKLIARLQTEINETYQHGVSEKLHSLSCTFDTITNCKRQMENSNEPLPSFTVLSDIDLVLQYIREDVLEKWLLQDNYLPDKHVPMLQKPCCVVQHAIQRLKYLPTDV</sequence>
<proteinExistence type="predicted"/>
<keyword evidence="1" id="KW-1185">Reference proteome</keyword>
<dbReference type="AlphaFoldDB" id="A0A0N5AYK0"/>
<accession>A0A0N5AYK0</accession>
<name>A0A0N5AYK0_9BILA</name>